<evidence type="ECO:0000256" key="1">
    <source>
        <dbReference type="SAM" id="Phobius"/>
    </source>
</evidence>
<keyword evidence="1" id="KW-0472">Membrane</keyword>
<feature type="non-terminal residue" evidence="2">
    <location>
        <position position="1"/>
    </location>
</feature>
<dbReference type="EMBL" id="HACG01031457">
    <property type="protein sequence ID" value="CEK78322.1"/>
    <property type="molecule type" value="Transcribed_RNA"/>
</dbReference>
<organism evidence="2">
    <name type="scientific">Arion vulgaris</name>
    <dbReference type="NCBI Taxonomy" id="1028688"/>
    <lineage>
        <taxon>Eukaryota</taxon>
        <taxon>Metazoa</taxon>
        <taxon>Spiralia</taxon>
        <taxon>Lophotrochozoa</taxon>
        <taxon>Mollusca</taxon>
        <taxon>Gastropoda</taxon>
        <taxon>Heterobranchia</taxon>
        <taxon>Euthyneura</taxon>
        <taxon>Panpulmonata</taxon>
        <taxon>Eupulmonata</taxon>
        <taxon>Stylommatophora</taxon>
        <taxon>Helicina</taxon>
        <taxon>Arionoidea</taxon>
        <taxon>Arionidae</taxon>
        <taxon>Arion</taxon>
    </lineage>
</organism>
<sequence length="88" mass="10285">SHSLTRLRKMGVDIGTSHNEQHTKYAKRLINQHLKTGMLGFWVLLDLFRQGTYVHVQTAIMIVLSQQTILEFFFVMFFLLCLQAKECL</sequence>
<keyword evidence="1" id="KW-0812">Transmembrane</keyword>
<keyword evidence="1" id="KW-1133">Transmembrane helix</keyword>
<feature type="transmembrane region" description="Helical" evidence="1">
    <location>
        <begin position="59"/>
        <end position="82"/>
    </location>
</feature>
<accession>A0A0B7ACD2</accession>
<name>A0A0B7ACD2_9EUPU</name>
<dbReference type="AlphaFoldDB" id="A0A0B7ACD2"/>
<reference evidence="2" key="1">
    <citation type="submission" date="2014-12" db="EMBL/GenBank/DDBJ databases">
        <title>Insight into the proteome of Arion vulgaris.</title>
        <authorList>
            <person name="Aradska J."/>
            <person name="Bulat T."/>
            <person name="Smidak R."/>
            <person name="Sarate P."/>
            <person name="Gangsoo J."/>
            <person name="Sialana F."/>
            <person name="Bilban M."/>
            <person name="Lubec G."/>
        </authorList>
    </citation>
    <scope>NUCLEOTIDE SEQUENCE</scope>
    <source>
        <tissue evidence="2">Skin</tissue>
    </source>
</reference>
<protein>
    <submittedName>
        <fullName evidence="2">Uncharacterized protein</fullName>
    </submittedName>
</protein>
<feature type="transmembrane region" description="Helical" evidence="1">
    <location>
        <begin position="34"/>
        <end position="53"/>
    </location>
</feature>
<proteinExistence type="predicted"/>
<gene>
    <name evidence="2" type="primary">ORF109533</name>
</gene>
<evidence type="ECO:0000313" key="2">
    <source>
        <dbReference type="EMBL" id="CEK78322.1"/>
    </source>
</evidence>